<dbReference type="PANTHER" id="PTHR31646:SF1">
    <property type="entry name" value="ALPHA-1,2-MANNOSYLTRANSFERASE MNN2"/>
    <property type="match status" value="1"/>
</dbReference>
<keyword evidence="7 11" id="KW-1133">Transmembrane helix</keyword>
<dbReference type="PANTHER" id="PTHR31646">
    <property type="entry name" value="ALPHA-1,2-MANNOSYLTRANSFERASE MNN2"/>
    <property type="match status" value="1"/>
</dbReference>
<proteinExistence type="inferred from homology"/>
<dbReference type="GO" id="GO:0046354">
    <property type="term" value="P:mannan biosynthetic process"/>
    <property type="evidence" value="ECO:0007669"/>
    <property type="project" value="TreeGrafter"/>
</dbReference>
<dbReference type="GeneID" id="28726214"/>
<dbReference type="Proteomes" id="UP000243052">
    <property type="component" value="Chromosome viii"/>
</dbReference>
<evidence type="ECO:0000256" key="7">
    <source>
        <dbReference type="ARBA" id="ARBA00022989"/>
    </source>
</evidence>
<evidence type="ECO:0000256" key="6">
    <source>
        <dbReference type="ARBA" id="ARBA00022968"/>
    </source>
</evidence>
<keyword evidence="13" id="KW-1185">Reference proteome</keyword>
<dbReference type="SUPFAM" id="SSF53448">
    <property type="entry name" value="Nucleotide-diphospho-sugar transferases"/>
    <property type="match status" value="1"/>
</dbReference>
<dbReference type="Pfam" id="PF11051">
    <property type="entry name" value="Mannosyl_trans3"/>
    <property type="match status" value="1"/>
</dbReference>
<dbReference type="STRING" id="45286.A0A0X8HWL9"/>
<evidence type="ECO:0000256" key="1">
    <source>
        <dbReference type="ARBA" id="ARBA00004323"/>
    </source>
</evidence>
<keyword evidence="10" id="KW-0325">Glycoprotein</keyword>
<dbReference type="GO" id="GO:0000026">
    <property type="term" value="F:alpha-1,2-mannosyltransferase activity"/>
    <property type="evidence" value="ECO:0007669"/>
    <property type="project" value="TreeGrafter"/>
</dbReference>
<evidence type="ECO:0000313" key="13">
    <source>
        <dbReference type="Proteomes" id="UP000243052"/>
    </source>
</evidence>
<dbReference type="OrthoDB" id="430354at2759"/>
<comment type="pathway">
    <text evidence="2">Protein modification; protein glycosylation.</text>
</comment>
<reference evidence="12 13" key="1">
    <citation type="submission" date="2016-01" db="EMBL/GenBank/DDBJ databases">
        <title>Genome sequence of the yeast Holleya sinecauda.</title>
        <authorList>
            <person name="Dietrich F.S."/>
        </authorList>
    </citation>
    <scope>NUCLEOTIDE SEQUENCE [LARGE SCALE GENOMIC DNA]</scope>
    <source>
        <strain evidence="12 13">ATCC 58844</strain>
    </source>
</reference>
<comment type="similarity">
    <text evidence="3">Belongs to the MNN1/MNT family.</text>
</comment>
<organism evidence="12 13">
    <name type="scientific">Eremothecium sinecaudum</name>
    <dbReference type="NCBI Taxonomy" id="45286"/>
    <lineage>
        <taxon>Eukaryota</taxon>
        <taxon>Fungi</taxon>
        <taxon>Dikarya</taxon>
        <taxon>Ascomycota</taxon>
        <taxon>Saccharomycotina</taxon>
        <taxon>Saccharomycetes</taxon>
        <taxon>Saccharomycetales</taxon>
        <taxon>Saccharomycetaceae</taxon>
        <taxon>Eremothecium</taxon>
    </lineage>
</organism>
<dbReference type="RefSeq" id="XP_017989845.1">
    <property type="nucleotide sequence ID" value="XM_018134356.1"/>
</dbReference>
<evidence type="ECO:0000256" key="10">
    <source>
        <dbReference type="ARBA" id="ARBA00023180"/>
    </source>
</evidence>
<keyword evidence="6" id="KW-0735">Signal-anchor</keyword>
<name>A0A0X8HWL9_9SACH</name>
<dbReference type="GO" id="GO:0000139">
    <property type="term" value="C:Golgi membrane"/>
    <property type="evidence" value="ECO:0007669"/>
    <property type="project" value="UniProtKB-SubCell"/>
</dbReference>
<evidence type="ECO:0000256" key="5">
    <source>
        <dbReference type="ARBA" id="ARBA00022692"/>
    </source>
</evidence>
<dbReference type="AlphaFoldDB" id="A0A0X8HWL9"/>
<evidence type="ECO:0000313" key="12">
    <source>
        <dbReference type="EMBL" id="AMD22849.1"/>
    </source>
</evidence>
<feature type="transmembrane region" description="Helical" evidence="11">
    <location>
        <begin position="12"/>
        <end position="33"/>
    </location>
</feature>
<evidence type="ECO:0000256" key="3">
    <source>
        <dbReference type="ARBA" id="ARBA00009105"/>
    </source>
</evidence>
<dbReference type="InterPro" id="IPR022751">
    <property type="entry name" value="Alpha_mannosyltransferase"/>
</dbReference>
<dbReference type="FunFam" id="3.90.550.10:FF:000177">
    <property type="entry name" value="MNN5p Alpha-1,2-mannosyltransferase"/>
    <property type="match status" value="1"/>
</dbReference>
<comment type="subcellular location">
    <subcellularLocation>
        <location evidence="1">Golgi apparatus membrane</location>
        <topology evidence="1">Single-pass type II membrane protein</topology>
    </subcellularLocation>
</comment>
<evidence type="ECO:0000256" key="8">
    <source>
        <dbReference type="ARBA" id="ARBA00023034"/>
    </source>
</evidence>
<gene>
    <name evidence="12" type="ORF">AW171_hschr84908</name>
</gene>
<dbReference type="EMBL" id="CP014248">
    <property type="protein sequence ID" value="AMD22849.1"/>
    <property type="molecule type" value="Genomic_DNA"/>
</dbReference>
<keyword evidence="8" id="KW-0333">Golgi apparatus</keyword>
<keyword evidence="4" id="KW-0808">Transferase</keyword>
<keyword evidence="9 11" id="KW-0472">Membrane</keyword>
<evidence type="ECO:0000256" key="11">
    <source>
        <dbReference type="SAM" id="Phobius"/>
    </source>
</evidence>
<dbReference type="InterPro" id="IPR029044">
    <property type="entry name" value="Nucleotide-diphossugar_trans"/>
</dbReference>
<sequence>MILVLTRRLSKTVRLVIFTILCCILFLTANHIIKSGILTDSWDFIPSHLTGDKSGIPQEPAKPDAYAIHEDQRPLSDDLKYERQVKLHKYFEKVFQHIKEFSPVGRSSKKYGKGCRLDENVVGRPDSVDRWDLLTTKNLGQCLEISKSDRDMLKKKHNSYVNAISLLSLPKGAYQGRGIVTVGGGQFSVLSLVMIKMLRKLGTTLPVEVLIPPGEEGDEQLCKQVFPELNAKCISLSDVLPASVISNFAFKGYQLKSLAIIASSFQDLLLLDADNIPVVPLDNIFDAEPYKFTKLVLWPDFWRRTTSPIYYEVADIPVGPERVRNCMDDFTPPSVYTESSDLDKVPLHDLQGTVPDVSTESGQILINKYYHLPTVLLSLYYNVNGPTWYYPMFSQKAAGEGDKETFIASANFYELKYYQVKSIPGVEGYRIDGNPSNFRGVAILQHDFREDYKGYMKAQTHAKEKYLESATLDPDYSLEKLYKQYFGNGKGDDIPFMFAHCNFPKFEPWVLSARDDLIENGHHIRSFTSLDKLQNFDLELEAFDILNKYICQEMVEFQYYKNLSVEERTKMCQYVKDRLRFLKETHESATNAVDKDNR</sequence>
<protein>
    <submittedName>
        <fullName evidence="12">HHR080Cp</fullName>
    </submittedName>
</protein>
<evidence type="ECO:0000256" key="4">
    <source>
        <dbReference type="ARBA" id="ARBA00022679"/>
    </source>
</evidence>
<evidence type="ECO:0000256" key="9">
    <source>
        <dbReference type="ARBA" id="ARBA00023136"/>
    </source>
</evidence>
<accession>A0A0X8HWL9</accession>
<evidence type="ECO:0000256" key="2">
    <source>
        <dbReference type="ARBA" id="ARBA00004922"/>
    </source>
</evidence>
<keyword evidence="5 11" id="KW-0812">Transmembrane</keyword>